<comment type="subcellular location">
    <subcellularLocation>
        <location evidence="1">Nucleus</location>
        <location evidence="1">Nucleolus</location>
    </subcellularLocation>
</comment>
<evidence type="ECO:0000313" key="8">
    <source>
        <dbReference type="Proteomes" id="UP001151287"/>
    </source>
</evidence>
<evidence type="ECO:0000256" key="4">
    <source>
        <dbReference type="PROSITE-ProRule" id="PRU00176"/>
    </source>
</evidence>
<dbReference type="EMBL" id="JAMQYH010000004">
    <property type="protein sequence ID" value="KAJ1691545.1"/>
    <property type="molecule type" value="Genomic_DNA"/>
</dbReference>
<reference evidence="7" key="1">
    <citation type="journal article" date="2022" name="Cell">
        <title>Repeat-based holocentromeres influence genome architecture and karyotype evolution.</title>
        <authorList>
            <person name="Hofstatter P.G."/>
            <person name="Thangavel G."/>
            <person name="Lux T."/>
            <person name="Neumann P."/>
            <person name="Vondrak T."/>
            <person name="Novak P."/>
            <person name="Zhang M."/>
            <person name="Costa L."/>
            <person name="Castellani M."/>
            <person name="Scott A."/>
            <person name="Toegelov H."/>
            <person name="Fuchs J."/>
            <person name="Mata-Sucre Y."/>
            <person name="Dias Y."/>
            <person name="Vanzela A.L.L."/>
            <person name="Huettel B."/>
            <person name="Almeida C.C.S."/>
            <person name="Simkova H."/>
            <person name="Souza G."/>
            <person name="Pedrosa-Harand A."/>
            <person name="Macas J."/>
            <person name="Mayer K.F.X."/>
            <person name="Houben A."/>
            <person name="Marques A."/>
        </authorList>
    </citation>
    <scope>NUCLEOTIDE SEQUENCE</scope>
    <source>
        <strain evidence="7">RhyBre1mFocal</strain>
    </source>
</reference>
<evidence type="ECO:0000256" key="2">
    <source>
        <dbReference type="ARBA" id="ARBA00022884"/>
    </source>
</evidence>
<dbReference type="PROSITE" id="PS50102">
    <property type="entry name" value="RRM"/>
    <property type="match status" value="1"/>
</dbReference>
<dbReference type="Gene3D" id="3.30.70.330">
    <property type="match status" value="1"/>
</dbReference>
<dbReference type="OrthoDB" id="21643at2759"/>
<evidence type="ECO:0000313" key="7">
    <source>
        <dbReference type="EMBL" id="KAJ1691545.1"/>
    </source>
</evidence>
<dbReference type="InterPro" id="IPR012677">
    <property type="entry name" value="Nucleotide-bd_a/b_plait_sf"/>
</dbReference>
<keyword evidence="8" id="KW-1185">Reference proteome</keyword>
<feature type="compositionally biased region" description="Acidic residues" evidence="5">
    <location>
        <begin position="243"/>
        <end position="256"/>
    </location>
</feature>
<feature type="compositionally biased region" description="Basic and acidic residues" evidence="5">
    <location>
        <begin position="361"/>
        <end position="370"/>
    </location>
</feature>
<dbReference type="Proteomes" id="UP001151287">
    <property type="component" value="Unassembled WGS sequence"/>
</dbReference>
<dbReference type="CDD" id="cd12226">
    <property type="entry name" value="RRM_NOL8"/>
    <property type="match status" value="1"/>
</dbReference>
<keyword evidence="2 4" id="KW-0694">RNA-binding</keyword>
<comment type="caution">
    <text evidence="7">The sequence shown here is derived from an EMBL/GenBank/DDBJ whole genome shotgun (WGS) entry which is preliminary data.</text>
</comment>
<gene>
    <name evidence="7" type="ORF">LUZ63_015700</name>
</gene>
<dbReference type="AlphaFoldDB" id="A0A9Q0HN23"/>
<keyword evidence="3" id="KW-0539">Nucleus</keyword>
<feature type="region of interest" description="Disordered" evidence="5">
    <location>
        <begin position="240"/>
        <end position="263"/>
    </location>
</feature>
<protein>
    <recommendedName>
        <fullName evidence="6">RRM domain-containing protein</fullName>
    </recommendedName>
</protein>
<accession>A0A9Q0HN23</accession>
<name>A0A9Q0HN23_9POAL</name>
<evidence type="ECO:0000256" key="5">
    <source>
        <dbReference type="SAM" id="MobiDB-lite"/>
    </source>
</evidence>
<evidence type="ECO:0000256" key="3">
    <source>
        <dbReference type="ARBA" id="ARBA00023242"/>
    </source>
</evidence>
<sequence length="520" mass="58492">MVETVEEGMGASGSPSAIRVFIGGLGASVTVDDVEKLFASLGRVRNVEFVRTNGRHFGYMDFEPQSDKSLAKLFSTYNGCKWKGGKLRMGKAKEHYLSRLRREWEADAAPSVPAEQEVEITNEEKKSKNLDLNSMKISIFFPKLKKIKMLPYKGSGKHKYSFQRVEVPSILPLHFCDCEEHCGPRESVNQTYLSALDSAAHEKELSIMHSVMNKLLKESGEKQEEMGADPDVVVELVEKNNADEESEEERGEEVVEEVTKEESDEDLVINISGRMSDESLLDFNVSDVVPRNQELKEKKHQISAEKIPKSNVQKHISKALKPLYEEKPSVTIEKSTVDEFSSHLPRHSSSSIENQSQPEPNDQKTTEKSGKSSNTWFQKSAWRDLVGDSAQNLFGISSSTQLTINSNLSNQPVSENKVGDSTITSRKRKVMFNEEGQNLTTETKTVEEDNNKQAKQEVRRVVQKVKVGEVCSFMRSAESEKEWNKTKKALSGYMKKKKDESGSGSGVRKGPPFHVKRFVK</sequence>
<feature type="domain" description="RRM" evidence="6">
    <location>
        <begin position="18"/>
        <end position="94"/>
    </location>
</feature>
<organism evidence="7 8">
    <name type="scientific">Rhynchospora breviuscula</name>
    <dbReference type="NCBI Taxonomy" id="2022672"/>
    <lineage>
        <taxon>Eukaryota</taxon>
        <taxon>Viridiplantae</taxon>
        <taxon>Streptophyta</taxon>
        <taxon>Embryophyta</taxon>
        <taxon>Tracheophyta</taxon>
        <taxon>Spermatophyta</taxon>
        <taxon>Magnoliopsida</taxon>
        <taxon>Liliopsida</taxon>
        <taxon>Poales</taxon>
        <taxon>Cyperaceae</taxon>
        <taxon>Cyperoideae</taxon>
        <taxon>Rhynchosporeae</taxon>
        <taxon>Rhynchospora</taxon>
    </lineage>
</organism>
<dbReference type="Pfam" id="PF00076">
    <property type="entry name" value="RRM_1"/>
    <property type="match status" value="1"/>
</dbReference>
<proteinExistence type="predicted"/>
<dbReference type="GO" id="GO:0003723">
    <property type="term" value="F:RNA binding"/>
    <property type="evidence" value="ECO:0007669"/>
    <property type="project" value="UniProtKB-UniRule"/>
</dbReference>
<dbReference type="SMART" id="SM00360">
    <property type="entry name" value="RRM"/>
    <property type="match status" value="1"/>
</dbReference>
<feature type="region of interest" description="Disordered" evidence="5">
    <location>
        <begin position="406"/>
        <end position="426"/>
    </location>
</feature>
<dbReference type="PANTHER" id="PTHR23099:SF0">
    <property type="entry name" value="GERM CELL NUCLEAR ACIDIC PROTEIN"/>
    <property type="match status" value="1"/>
</dbReference>
<evidence type="ECO:0000259" key="6">
    <source>
        <dbReference type="PROSITE" id="PS50102"/>
    </source>
</evidence>
<dbReference type="SUPFAM" id="SSF54928">
    <property type="entry name" value="RNA-binding domain, RBD"/>
    <property type="match status" value="1"/>
</dbReference>
<evidence type="ECO:0000256" key="1">
    <source>
        <dbReference type="ARBA" id="ARBA00004604"/>
    </source>
</evidence>
<feature type="region of interest" description="Disordered" evidence="5">
    <location>
        <begin position="337"/>
        <end position="375"/>
    </location>
</feature>
<dbReference type="InterPro" id="IPR035979">
    <property type="entry name" value="RBD_domain_sf"/>
</dbReference>
<feature type="region of interest" description="Disordered" evidence="5">
    <location>
        <begin position="491"/>
        <end position="520"/>
    </location>
</feature>
<dbReference type="PANTHER" id="PTHR23099">
    <property type="entry name" value="TRANSCRIPTIONAL REGULATOR"/>
    <property type="match status" value="1"/>
</dbReference>
<dbReference type="InterPro" id="IPR034138">
    <property type="entry name" value="NOP8_RRM"/>
</dbReference>
<dbReference type="InterPro" id="IPR000504">
    <property type="entry name" value="RRM_dom"/>
</dbReference>
<dbReference type="GO" id="GO:0005730">
    <property type="term" value="C:nucleolus"/>
    <property type="evidence" value="ECO:0007669"/>
    <property type="project" value="UniProtKB-SubCell"/>
</dbReference>
<feature type="compositionally biased region" description="Polar residues" evidence="5">
    <location>
        <begin position="406"/>
        <end position="424"/>
    </location>
</feature>